<keyword evidence="3 5" id="KW-0408">Iron</keyword>
<dbReference type="Proteomes" id="UP000586119">
    <property type="component" value="Unassembled WGS sequence"/>
</dbReference>
<dbReference type="EMBL" id="JACCDF010000019">
    <property type="protein sequence ID" value="NYS62394.1"/>
    <property type="molecule type" value="Genomic_DNA"/>
</dbReference>
<name>A0A7Z0RW85_9GAMM</name>
<dbReference type="SUPFAM" id="SSF46626">
    <property type="entry name" value="Cytochrome c"/>
    <property type="match status" value="2"/>
</dbReference>
<evidence type="ECO:0000256" key="5">
    <source>
        <dbReference type="PIRSR" id="PIRSR000005-2"/>
    </source>
</evidence>
<feature type="binding site" description="axial binding residue" evidence="5">
    <location>
        <position position="87"/>
    </location>
    <ligand>
        <name>heme c</name>
        <dbReference type="ChEBI" id="CHEBI:61717"/>
        <label>1</label>
    </ligand>
    <ligandPart>
        <name>Fe</name>
        <dbReference type="ChEBI" id="CHEBI:18248"/>
    </ligandPart>
</feature>
<keyword evidence="2 5" id="KW-0479">Metal-binding</keyword>
<feature type="binding site" description="covalent" evidence="4">
    <location>
        <position position="147"/>
    </location>
    <ligand>
        <name>heme c</name>
        <dbReference type="ChEBI" id="CHEBI:61717"/>
        <label>2</label>
    </ligand>
</feature>
<keyword evidence="8" id="KW-1185">Reference proteome</keyword>
<dbReference type="AlphaFoldDB" id="A0A7Z0RW85"/>
<reference evidence="7 8" key="1">
    <citation type="journal article" date="2015" name="Int. J. Syst. Evol. Microbiol.">
        <title>Halomonas salicampi sp. nov., a halotolerant and alkalitolerant bacterium isolated from a saltern soil.</title>
        <authorList>
            <person name="Lee J.C."/>
            <person name="Kim Y.S."/>
            <person name="Yun B.S."/>
            <person name="Whang K.S."/>
        </authorList>
    </citation>
    <scope>NUCLEOTIDE SEQUENCE [LARGE SCALE GENOMIC DNA]</scope>
    <source>
        <strain evidence="7 8">BH103</strain>
    </source>
</reference>
<feature type="binding site" description="covalent" evidence="4">
    <location>
        <position position="144"/>
    </location>
    <ligand>
        <name>heme c</name>
        <dbReference type="ChEBI" id="CHEBI:61717"/>
        <label>2</label>
    </ligand>
</feature>
<feature type="binding site" description="axial binding residue" evidence="5">
    <location>
        <position position="148"/>
    </location>
    <ligand>
        <name>heme c</name>
        <dbReference type="ChEBI" id="CHEBI:61717"/>
        <label>2</label>
    </ligand>
    <ligandPart>
        <name>Fe</name>
        <dbReference type="ChEBI" id="CHEBI:18248"/>
    </ligandPart>
</feature>
<dbReference type="InterPro" id="IPR050597">
    <property type="entry name" value="Cytochrome_c_Oxidase_Subunit"/>
</dbReference>
<protein>
    <submittedName>
        <fullName evidence="7">Cytochrome c</fullName>
    </submittedName>
</protein>
<comment type="PTM">
    <text evidence="4">Binds 2 heme c groups covalently per subunit.</text>
</comment>
<dbReference type="Gene3D" id="1.10.760.10">
    <property type="entry name" value="Cytochrome c-like domain"/>
    <property type="match status" value="2"/>
</dbReference>
<evidence type="ECO:0000256" key="2">
    <source>
        <dbReference type="ARBA" id="ARBA00022723"/>
    </source>
</evidence>
<dbReference type="GO" id="GO:0042597">
    <property type="term" value="C:periplasmic space"/>
    <property type="evidence" value="ECO:0007669"/>
    <property type="project" value="InterPro"/>
</dbReference>
<dbReference type="InterPro" id="IPR009056">
    <property type="entry name" value="Cyt_c-like_dom"/>
</dbReference>
<evidence type="ECO:0000259" key="6">
    <source>
        <dbReference type="PROSITE" id="PS51007"/>
    </source>
</evidence>
<proteinExistence type="predicted"/>
<dbReference type="InterPro" id="IPR024167">
    <property type="entry name" value="Cytochrome_c4-like"/>
</dbReference>
<evidence type="ECO:0000313" key="8">
    <source>
        <dbReference type="Proteomes" id="UP000586119"/>
    </source>
</evidence>
<evidence type="ECO:0000256" key="3">
    <source>
        <dbReference type="ARBA" id="ARBA00023004"/>
    </source>
</evidence>
<dbReference type="GO" id="GO:0020037">
    <property type="term" value="F:heme binding"/>
    <property type="evidence" value="ECO:0007669"/>
    <property type="project" value="InterPro"/>
</dbReference>
<gene>
    <name evidence="7" type="ORF">HZS81_16695</name>
</gene>
<evidence type="ECO:0000256" key="1">
    <source>
        <dbReference type="ARBA" id="ARBA00022617"/>
    </source>
</evidence>
<organism evidence="7 8">
    <name type="scientific">Vreelandella salicampi</name>
    <dbReference type="NCBI Taxonomy" id="1449798"/>
    <lineage>
        <taxon>Bacteria</taxon>
        <taxon>Pseudomonadati</taxon>
        <taxon>Pseudomonadota</taxon>
        <taxon>Gammaproteobacteria</taxon>
        <taxon>Oceanospirillales</taxon>
        <taxon>Halomonadaceae</taxon>
        <taxon>Vreelandella</taxon>
    </lineage>
</organism>
<dbReference type="PANTHER" id="PTHR33751">
    <property type="entry name" value="CBB3-TYPE CYTOCHROME C OXIDASE SUBUNIT FIXP"/>
    <property type="match status" value="1"/>
</dbReference>
<feature type="binding site" description="covalent" evidence="4">
    <location>
        <position position="43"/>
    </location>
    <ligand>
        <name>heme c</name>
        <dbReference type="ChEBI" id="CHEBI:61717"/>
        <label>1</label>
    </ligand>
</feature>
<evidence type="ECO:0000256" key="4">
    <source>
        <dbReference type="PIRSR" id="PIRSR000005-1"/>
    </source>
</evidence>
<keyword evidence="1 4" id="KW-0349">Heme</keyword>
<feature type="domain" description="Cytochrome c" evidence="6">
    <location>
        <begin position="28"/>
        <end position="110"/>
    </location>
</feature>
<feature type="binding site" description="axial binding residue" evidence="5">
    <location>
        <position position="44"/>
    </location>
    <ligand>
        <name>heme c</name>
        <dbReference type="ChEBI" id="CHEBI:61717"/>
        <label>1</label>
    </ligand>
    <ligandPart>
        <name>Fe</name>
        <dbReference type="ChEBI" id="CHEBI:18248"/>
    </ligandPart>
</feature>
<dbReference type="RefSeq" id="WP_179931649.1">
    <property type="nucleotide sequence ID" value="NZ_JACCDF010000019.1"/>
</dbReference>
<sequence length="220" mass="23108">MSKRIIGGLGLLLGAGLYTGSVLAVGPGDPDRGQTAAATCTACHQADGSGKNVPGGESWPRLAGLDAGYIEKQLHDFQAGRRQNATMMPFANMLNDQQIVDVAAYYSQMEVTSAGGGESASDALLNRGEQIANRGDWDKYIVSCKSCHGPGGKGVGSDFPGIASQHAGYIRTQLHAWKDGERSNDPQDLMGAIAKRMSDDDIEAVAAWYASQTVSAEGEE</sequence>
<dbReference type="InterPro" id="IPR036909">
    <property type="entry name" value="Cyt_c-like_dom_sf"/>
</dbReference>
<dbReference type="PANTHER" id="PTHR33751:SF11">
    <property type="entry name" value="BLL4483 PROTEIN"/>
    <property type="match status" value="1"/>
</dbReference>
<dbReference type="PIRSF" id="PIRSF000005">
    <property type="entry name" value="Cytochrome_c4"/>
    <property type="match status" value="1"/>
</dbReference>
<dbReference type="GO" id="GO:0009055">
    <property type="term" value="F:electron transfer activity"/>
    <property type="evidence" value="ECO:0007669"/>
    <property type="project" value="InterPro"/>
</dbReference>
<dbReference type="Pfam" id="PF00034">
    <property type="entry name" value="Cytochrom_C"/>
    <property type="match status" value="2"/>
</dbReference>
<dbReference type="GO" id="GO:0005506">
    <property type="term" value="F:iron ion binding"/>
    <property type="evidence" value="ECO:0007669"/>
    <property type="project" value="InterPro"/>
</dbReference>
<feature type="binding site" description="axial binding residue" evidence="5">
    <location>
        <position position="190"/>
    </location>
    <ligand>
        <name>heme c</name>
        <dbReference type="ChEBI" id="CHEBI:61717"/>
        <label>2</label>
    </ligand>
    <ligandPart>
        <name>Fe</name>
        <dbReference type="ChEBI" id="CHEBI:18248"/>
    </ligandPart>
</feature>
<evidence type="ECO:0000313" key="7">
    <source>
        <dbReference type="EMBL" id="NYS62394.1"/>
    </source>
</evidence>
<feature type="binding site" description="covalent" evidence="4">
    <location>
        <position position="40"/>
    </location>
    <ligand>
        <name>heme c</name>
        <dbReference type="ChEBI" id="CHEBI:61717"/>
        <label>1</label>
    </ligand>
</feature>
<feature type="domain" description="Cytochrome c" evidence="6">
    <location>
        <begin position="123"/>
        <end position="213"/>
    </location>
</feature>
<comment type="caution">
    <text evidence="7">The sequence shown here is derived from an EMBL/GenBank/DDBJ whole genome shotgun (WGS) entry which is preliminary data.</text>
</comment>
<accession>A0A7Z0RW85</accession>
<dbReference type="PROSITE" id="PS51007">
    <property type="entry name" value="CYTC"/>
    <property type="match status" value="2"/>
</dbReference>